<dbReference type="Proteomes" id="UP000237105">
    <property type="component" value="Unassembled WGS sequence"/>
</dbReference>
<reference evidence="2" key="1">
    <citation type="submission" date="2016-06" db="EMBL/GenBank/DDBJ databases">
        <title>Parallel loss of symbiosis genes in relatives of nitrogen-fixing non-legume Parasponia.</title>
        <authorList>
            <person name="Van Velzen R."/>
            <person name="Holmer R."/>
            <person name="Bu F."/>
            <person name="Rutten L."/>
            <person name="Van Zeijl A."/>
            <person name="Liu W."/>
            <person name="Santuari L."/>
            <person name="Cao Q."/>
            <person name="Sharma T."/>
            <person name="Shen D."/>
            <person name="Roswanjaya Y."/>
            <person name="Wardhani T."/>
            <person name="Kalhor M.S."/>
            <person name="Jansen J."/>
            <person name="Van den Hoogen J."/>
            <person name="Gungor B."/>
            <person name="Hartog M."/>
            <person name="Hontelez J."/>
            <person name="Verver J."/>
            <person name="Yang W.-C."/>
            <person name="Schijlen E."/>
            <person name="Repin R."/>
            <person name="Schilthuizen M."/>
            <person name="Schranz E."/>
            <person name="Heidstra R."/>
            <person name="Miyata K."/>
            <person name="Fedorova E."/>
            <person name="Kohlen W."/>
            <person name="Bisseling T."/>
            <person name="Smit S."/>
            <person name="Geurts R."/>
        </authorList>
    </citation>
    <scope>NUCLEOTIDE SEQUENCE [LARGE SCALE GENOMIC DNA]</scope>
    <source>
        <strain evidence="2">cv. WU1-14</strain>
    </source>
</reference>
<dbReference type="AlphaFoldDB" id="A0A2P5CNE8"/>
<sequence>MGGFKYECFFLVSQVSDTECLGTTLLAILILVAIFDRTKVTHSITQCSKARITQCSKARLKGSQYTFLIVELEAPM</sequence>
<gene>
    <name evidence="1" type="ORF">PanWU01x14_136940</name>
</gene>
<evidence type="ECO:0000313" key="1">
    <source>
        <dbReference type="EMBL" id="PON62579.1"/>
    </source>
</evidence>
<name>A0A2P5CNE8_PARAD</name>
<keyword evidence="2" id="KW-1185">Reference proteome</keyword>
<dbReference type="EMBL" id="JXTB01000111">
    <property type="protein sequence ID" value="PON62579.1"/>
    <property type="molecule type" value="Genomic_DNA"/>
</dbReference>
<protein>
    <submittedName>
        <fullName evidence="1">Uncharacterized protein</fullName>
    </submittedName>
</protein>
<evidence type="ECO:0000313" key="2">
    <source>
        <dbReference type="Proteomes" id="UP000237105"/>
    </source>
</evidence>
<comment type="caution">
    <text evidence="1">The sequence shown here is derived from an EMBL/GenBank/DDBJ whole genome shotgun (WGS) entry which is preliminary data.</text>
</comment>
<proteinExistence type="predicted"/>
<accession>A0A2P5CNE8</accession>
<feature type="non-terminal residue" evidence="1">
    <location>
        <position position="76"/>
    </location>
</feature>
<organism evidence="1 2">
    <name type="scientific">Parasponia andersonii</name>
    <name type="common">Sponia andersonii</name>
    <dbReference type="NCBI Taxonomy" id="3476"/>
    <lineage>
        <taxon>Eukaryota</taxon>
        <taxon>Viridiplantae</taxon>
        <taxon>Streptophyta</taxon>
        <taxon>Embryophyta</taxon>
        <taxon>Tracheophyta</taxon>
        <taxon>Spermatophyta</taxon>
        <taxon>Magnoliopsida</taxon>
        <taxon>eudicotyledons</taxon>
        <taxon>Gunneridae</taxon>
        <taxon>Pentapetalae</taxon>
        <taxon>rosids</taxon>
        <taxon>fabids</taxon>
        <taxon>Rosales</taxon>
        <taxon>Cannabaceae</taxon>
        <taxon>Parasponia</taxon>
    </lineage>
</organism>